<dbReference type="PANTHER" id="PTHR23011">
    <property type="entry name" value="CYCLIC NUCLEOTIDE-BINDING DOMAIN CONTAINING PROTEIN"/>
    <property type="match status" value="1"/>
</dbReference>
<dbReference type="InterPro" id="IPR018490">
    <property type="entry name" value="cNMP-bd_dom_sf"/>
</dbReference>
<dbReference type="SUPFAM" id="SSF51206">
    <property type="entry name" value="cAMP-binding domain-like"/>
    <property type="match status" value="1"/>
</dbReference>
<dbReference type="Pfam" id="PF00027">
    <property type="entry name" value="cNMP_binding"/>
    <property type="match status" value="1"/>
</dbReference>
<dbReference type="InterPro" id="IPR014710">
    <property type="entry name" value="RmlC-like_jellyroll"/>
</dbReference>
<gene>
    <name evidence="2" type="ORF">K8I29_06430</name>
</gene>
<evidence type="ECO:0000313" key="2">
    <source>
        <dbReference type="EMBL" id="MBZ0155839.1"/>
    </source>
</evidence>
<name>A0A953LZP0_9BACT</name>
<dbReference type="PANTHER" id="PTHR23011:SF28">
    <property type="entry name" value="CYCLIC NUCLEOTIDE-BINDING DOMAIN CONTAINING PROTEIN"/>
    <property type="match status" value="1"/>
</dbReference>
<dbReference type="Proteomes" id="UP000705867">
    <property type="component" value="Unassembled WGS sequence"/>
</dbReference>
<organism evidence="2 3">
    <name type="scientific">Candidatus Nitrobium versatile</name>
    <dbReference type="NCBI Taxonomy" id="2884831"/>
    <lineage>
        <taxon>Bacteria</taxon>
        <taxon>Pseudomonadati</taxon>
        <taxon>Nitrospirota</taxon>
        <taxon>Nitrospiria</taxon>
        <taxon>Nitrospirales</taxon>
        <taxon>Nitrospiraceae</taxon>
        <taxon>Candidatus Nitrobium</taxon>
    </lineage>
</organism>
<sequence>MEKKLSEEEEKKIKIMQALSFFKPFTGEELVLILATSRWLKCSAGEPVVREGDTECSFYIILKGSVEVQKKTGVAHLKKTLGLLSTGQCFGEMSLVTGETRNADVIACTETYVLKIDAAVLNKDTDSFKMRSLQFKFYKIFAEILAKRLNALDREFVKLY</sequence>
<accession>A0A953LZP0</accession>
<dbReference type="PROSITE" id="PS50042">
    <property type="entry name" value="CNMP_BINDING_3"/>
    <property type="match status" value="1"/>
</dbReference>
<dbReference type="CDD" id="cd00038">
    <property type="entry name" value="CAP_ED"/>
    <property type="match status" value="1"/>
</dbReference>
<comment type="caution">
    <text evidence="2">The sequence shown here is derived from an EMBL/GenBank/DDBJ whole genome shotgun (WGS) entry which is preliminary data.</text>
</comment>
<dbReference type="SMART" id="SM00100">
    <property type="entry name" value="cNMP"/>
    <property type="match status" value="1"/>
</dbReference>
<dbReference type="Gene3D" id="2.60.120.10">
    <property type="entry name" value="Jelly Rolls"/>
    <property type="match status" value="1"/>
</dbReference>
<reference evidence="2" key="2">
    <citation type="submission" date="2021-08" db="EMBL/GenBank/DDBJ databases">
        <authorList>
            <person name="Dalcin Martins P."/>
        </authorList>
    </citation>
    <scope>NUCLEOTIDE SEQUENCE</scope>
    <source>
        <strain evidence="2">MAG_39</strain>
    </source>
</reference>
<protein>
    <submittedName>
        <fullName evidence="2">Cyclic nucleotide-binding domain-containing protein</fullName>
    </submittedName>
</protein>
<dbReference type="EMBL" id="JAIOIV010000049">
    <property type="protein sequence ID" value="MBZ0155839.1"/>
    <property type="molecule type" value="Genomic_DNA"/>
</dbReference>
<reference evidence="2" key="1">
    <citation type="journal article" date="2021" name="bioRxiv">
        <title>Unraveling nitrogen, sulfur and carbon metabolic pathways and microbial community transcriptional responses to substrate deprivation and toxicity stresses in a bioreactor mimicking anoxic brackish coastal sediment conditions.</title>
        <authorList>
            <person name="Martins P.D."/>
            <person name="Echeveste M.J."/>
            <person name="Arshad A."/>
            <person name="Kurth J."/>
            <person name="Ouboter H."/>
            <person name="Jetten M.S.M."/>
            <person name="Welte C.U."/>
        </authorList>
    </citation>
    <scope>NUCLEOTIDE SEQUENCE</scope>
    <source>
        <strain evidence="2">MAG_39</strain>
    </source>
</reference>
<evidence type="ECO:0000259" key="1">
    <source>
        <dbReference type="PROSITE" id="PS50042"/>
    </source>
</evidence>
<dbReference type="AlphaFoldDB" id="A0A953LZP0"/>
<dbReference type="InterPro" id="IPR000595">
    <property type="entry name" value="cNMP-bd_dom"/>
</dbReference>
<proteinExistence type="predicted"/>
<feature type="domain" description="Cyclic nucleotide-binding" evidence="1">
    <location>
        <begin position="21"/>
        <end position="123"/>
    </location>
</feature>
<evidence type="ECO:0000313" key="3">
    <source>
        <dbReference type="Proteomes" id="UP000705867"/>
    </source>
</evidence>